<reference evidence="19 20" key="1">
    <citation type="submission" date="2020-01" db="EMBL/GenBank/DDBJ databases">
        <title>Novel species isolated from a subtropical stream in China.</title>
        <authorList>
            <person name="Lu H."/>
        </authorList>
    </citation>
    <scope>NUCLEOTIDE SEQUENCE [LARGE SCALE GENOMIC DNA]</scope>
    <source>
        <strain evidence="19 20">FT82W</strain>
    </source>
</reference>
<evidence type="ECO:0000256" key="12">
    <source>
        <dbReference type="ARBA" id="ARBA00023170"/>
    </source>
</evidence>
<keyword evidence="12 19" id="KW-0675">Receptor</keyword>
<feature type="signal peptide" evidence="16">
    <location>
        <begin position="1"/>
        <end position="27"/>
    </location>
</feature>
<evidence type="ECO:0000256" key="7">
    <source>
        <dbReference type="ARBA" id="ARBA00022729"/>
    </source>
</evidence>
<comment type="subcellular location">
    <subcellularLocation>
        <location evidence="1 14">Cell outer membrane</location>
        <topology evidence="1 14">Multi-pass membrane protein</topology>
    </subcellularLocation>
</comment>
<keyword evidence="3 14" id="KW-0813">Transport</keyword>
<dbReference type="RefSeq" id="WP_161098104.1">
    <property type="nucleotide sequence ID" value="NZ_WWCW01000065.1"/>
</dbReference>
<gene>
    <name evidence="19" type="ORF">GTP91_18455</name>
</gene>
<evidence type="ECO:0000256" key="10">
    <source>
        <dbReference type="ARBA" id="ARBA00023077"/>
    </source>
</evidence>
<dbReference type="PROSITE" id="PS52016">
    <property type="entry name" value="TONB_DEPENDENT_REC_3"/>
    <property type="match status" value="1"/>
</dbReference>
<evidence type="ECO:0000256" key="15">
    <source>
        <dbReference type="RuleBase" id="RU003357"/>
    </source>
</evidence>
<evidence type="ECO:0000256" key="3">
    <source>
        <dbReference type="ARBA" id="ARBA00022448"/>
    </source>
</evidence>
<accession>A0A845G6W9</accession>
<evidence type="ECO:0000256" key="4">
    <source>
        <dbReference type="ARBA" id="ARBA00022452"/>
    </source>
</evidence>
<keyword evidence="6 14" id="KW-0812">Transmembrane</keyword>
<evidence type="ECO:0000256" key="6">
    <source>
        <dbReference type="ARBA" id="ARBA00022692"/>
    </source>
</evidence>
<evidence type="ECO:0000259" key="17">
    <source>
        <dbReference type="Pfam" id="PF00593"/>
    </source>
</evidence>
<dbReference type="Pfam" id="PF07715">
    <property type="entry name" value="Plug"/>
    <property type="match status" value="1"/>
</dbReference>
<keyword evidence="13 14" id="KW-0998">Cell outer membrane</keyword>
<comment type="caution">
    <text evidence="19">The sequence shown here is derived from an EMBL/GenBank/DDBJ whole genome shotgun (WGS) entry which is preliminary data.</text>
</comment>
<dbReference type="AlphaFoldDB" id="A0A845G6W9"/>
<proteinExistence type="inferred from homology"/>
<dbReference type="CDD" id="cd01347">
    <property type="entry name" value="ligand_gated_channel"/>
    <property type="match status" value="1"/>
</dbReference>
<evidence type="ECO:0000313" key="19">
    <source>
        <dbReference type="EMBL" id="MYM89145.1"/>
    </source>
</evidence>
<evidence type="ECO:0000256" key="5">
    <source>
        <dbReference type="ARBA" id="ARBA00022496"/>
    </source>
</evidence>
<dbReference type="GO" id="GO:0015344">
    <property type="term" value="F:siderophore uptake transmembrane transporter activity"/>
    <property type="evidence" value="ECO:0007669"/>
    <property type="project" value="TreeGrafter"/>
</dbReference>
<keyword evidence="10 15" id="KW-0798">TonB box</keyword>
<keyword evidence="4 14" id="KW-1134">Transmembrane beta strand</keyword>
<keyword evidence="8" id="KW-0408">Iron</keyword>
<evidence type="ECO:0000256" key="1">
    <source>
        <dbReference type="ARBA" id="ARBA00004571"/>
    </source>
</evidence>
<dbReference type="InterPro" id="IPR012910">
    <property type="entry name" value="Plug_dom"/>
</dbReference>
<dbReference type="Gene3D" id="2.40.170.20">
    <property type="entry name" value="TonB-dependent receptor, beta-barrel domain"/>
    <property type="match status" value="1"/>
</dbReference>
<evidence type="ECO:0000256" key="9">
    <source>
        <dbReference type="ARBA" id="ARBA00023065"/>
    </source>
</evidence>
<evidence type="ECO:0000259" key="18">
    <source>
        <dbReference type="Pfam" id="PF07715"/>
    </source>
</evidence>
<keyword evidence="9" id="KW-0406">Ion transport</keyword>
<evidence type="ECO:0000256" key="13">
    <source>
        <dbReference type="ARBA" id="ARBA00023237"/>
    </source>
</evidence>
<evidence type="ECO:0000256" key="2">
    <source>
        <dbReference type="ARBA" id="ARBA00009810"/>
    </source>
</evidence>
<dbReference type="InterPro" id="IPR039426">
    <property type="entry name" value="TonB-dep_rcpt-like"/>
</dbReference>
<dbReference type="PANTHER" id="PTHR32552">
    <property type="entry name" value="FERRICHROME IRON RECEPTOR-RELATED"/>
    <property type="match status" value="1"/>
</dbReference>
<evidence type="ECO:0000256" key="8">
    <source>
        <dbReference type="ARBA" id="ARBA00023004"/>
    </source>
</evidence>
<dbReference type="PANTHER" id="PTHR32552:SF68">
    <property type="entry name" value="FERRICHROME OUTER MEMBRANE TRANSPORTER_PHAGE RECEPTOR"/>
    <property type="match status" value="1"/>
</dbReference>
<name>A0A845G6W9_9BURK</name>
<comment type="similarity">
    <text evidence="2 14 15">Belongs to the TonB-dependent receptor family.</text>
</comment>
<evidence type="ECO:0000313" key="20">
    <source>
        <dbReference type="Proteomes" id="UP000470302"/>
    </source>
</evidence>
<sequence>MKIAIASKPAAATLVLAGLVCCRPSCAQEAPEGDSSLTLGRVEIVASKAGALPTRSVLSSVDILGEGLLRDQQVKSAWELFARAPGVMVTPFRQGNESGKLSFRGFNGEGEVNAVKLLIDGIPSNDNAGGMPLTGAILPLELQRIEVVRGTNDPRYGLHNIAGNVNLITRAGGNDGEASLSYGSFDTSQLQLVKGVEEGNWSQNYVFGYQSSGGYRDHARGNNLVMAGKWFYTTDDGRLRVGLSARRAEATSQEPGYLTAADARSHPTASYPYAQSDGGNRQLTQLGLHLDAELDPQLSLSTRVYLNRIQDQRWLRFTTTDPQQERVYAETHAGFLGTLTYRPRLALLDGFKSVAIEGGVGAEHQRDRSPRYSTVDEVRVKTTRDHHFTFDTMGGYVQAVIKPVDALKIVPGFRVDKIDGDFSDPSKGVAYPIRDYGVIRQPKFSVAYAAAPGASVYANWGRSFQVGSGAAAFQSTATALRPSINDGWESGLKLTPVDWLDGRIALWRQRASGEVKRRLNDPAGDVDNVGETRRQGVDVQLNLRPAQGANAWLAWSLQDATIVKPDPAAPSTIGKTIDHVPRHVYTAGADWQATPALKLSAWGNGQSGYYLTSANTGGQYGGYVLLNASASYRLTASLALELQLKNLANRYYEYVWINDQTRHSPGDGRAAYVSLNMTF</sequence>
<dbReference type="GO" id="GO:0009279">
    <property type="term" value="C:cell outer membrane"/>
    <property type="evidence" value="ECO:0007669"/>
    <property type="project" value="UniProtKB-SubCell"/>
</dbReference>
<dbReference type="InterPro" id="IPR036942">
    <property type="entry name" value="Beta-barrel_TonB_sf"/>
</dbReference>
<feature type="domain" description="TonB-dependent receptor-like beta-barrel" evidence="17">
    <location>
        <begin position="230"/>
        <end position="647"/>
    </location>
</feature>
<feature type="chain" id="PRO_5032661280" evidence="16">
    <location>
        <begin position="28"/>
        <end position="679"/>
    </location>
</feature>
<dbReference type="Proteomes" id="UP000470302">
    <property type="component" value="Unassembled WGS sequence"/>
</dbReference>
<organism evidence="19 20">
    <name type="scientific">Duganella vulcania</name>
    <dbReference type="NCBI Taxonomy" id="2692166"/>
    <lineage>
        <taxon>Bacteria</taxon>
        <taxon>Pseudomonadati</taxon>
        <taxon>Pseudomonadota</taxon>
        <taxon>Betaproteobacteria</taxon>
        <taxon>Burkholderiales</taxon>
        <taxon>Oxalobacteraceae</taxon>
        <taxon>Telluria group</taxon>
        <taxon>Duganella</taxon>
    </lineage>
</organism>
<keyword evidence="5" id="KW-0410">Iron transport</keyword>
<evidence type="ECO:0000256" key="11">
    <source>
        <dbReference type="ARBA" id="ARBA00023136"/>
    </source>
</evidence>
<feature type="domain" description="TonB-dependent receptor plug" evidence="18">
    <location>
        <begin position="54"/>
        <end position="163"/>
    </location>
</feature>
<keyword evidence="11 14" id="KW-0472">Membrane</keyword>
<dbReference type="Gene3D" id="2.170.130.10">
    <property type="entry name" value="TonB-dependent receptor, plug domain"/>
    <property type="match status" value="1"/>
</dbReference>
<dbReference type="SUPFAM" id="SSF56935">
    <property type="entry name" value="Porins"/>
    <property type="match status" value="1"/>
</dbReference>
<evidence type="ECO:0000256" key="14">
    <source>
        <dbReference type="PROSITE-ProRule" id="PRU01360"/>
    </source>
</evidence>
<dbReference type="EMBL" id="WWCW01000065">
    <property type="protein sequence ID" value="MYM89145.1"/>
    <property type="molecule type" value="Genomic_DNA"/>
</dbReference>
<keyword evidence="7 16" id="KW-0732">Signal</keyword>
<evidence type="ECO:0000256" key="16">
    <source>
        <dbReference type="SAM" id="SignalP"/>
    </source>
</evidence>
<protein>
    <submittedName>
        <fullName evidence="19">TonB-dependent receptor</fullName>
    </submittedName>
</protein>
<dbReference type="InterPro" id="IPR000531">
    <property type="entry name" value="Beta-barrel_TonB"/>
</dbReference>
<dbReference type="InterPro" id="IPR037066">
    <property type="entry name" value="Plug_dom_sf"/>
</dbReference>
<dbReference type="Pfam" id="PF00593">
    <property type="entry name" value="TonB_dep_Rec_b-barrel"/>
    <property type="match status" value="1"/>
</dbReference>